<evidence type="ECO:0000256" key="1">
    <source>
        <dbReference type="SAM" id="SignalP"/>
    </source>
</evidence>
<keyword evidence="3" id="KW-1185">Reference proteome</keyword>
<dbReference type="RefSeq" id="WP_191163306.1">
    <property type="nucleotide sequence ID" value="NZ_JACWMX010000004.1"/>
</dbReference>
<feature type="signal peptide" evidence="1">
    <location>
        <begin position="1"/>
        <end position="20"/>
    </location>
</feature>
<gene>
    <name evidence="2" type="ORF">IDJ76_10680</name>
</gene>
<comment type="caution">
    <text evidence="2">The sequence shown here is derived from an EMBL/GenBank/DDBJ whole genome shotgun (WGS) entry which is preliminary data.</text>
</comment>
<sequence length="126" mass="13342">MKYLYIFMALVAGFTISSCSKGGDATPFVHNIRFQATGTAAITPLVSVMKSSAVTSTTLDTKTVATGTAYDFTSAFTAGDVVHFEIQTMTENSISYTISDNGTVVAQVTGKEQGSFSKITLDFPVN</sequence>
<keyword evidence="1" id="KW-0732">Signal</keyword>
<proteinExistence type="predicted"/>
<feature type="chain" id="PRO_5037945278" evidence="1">
    <location>
        <begin position="21"/>
        <end position="126"/>
    </location>
</feature>
<reference evidence="2" key="1">
    <citation type="submission" date="2020-09" db="EMBL/GenBank/DDBJ databases">
        <title>Novel species of Mucilaginibacter isolated from a glacier on the Tibetan Plateau.</title>
        <authorList>
            <person name="Liu Q."/>
            <person name="Xin Y.-H."/>
        </authorList>
    </citation>
    <scope>NUCLEOTIDE SEQUENCE</scope>
    <source>
        <strain evidence="2">ZB1P21</strain>
    </source>
</reference>
<name>A0A926NRZ3_9SPHI</name>
<organism evidence="2 3">
    <name type="scientific">Mucilaginibacter glaciei</name>
    <dbReference type="NCBI Taxonomy" id="2772109"/>
    <lineage>
        <taxon>Bacteria</taxon>
        <taxon>Pseudomonadati</taxon>
        <taxon>Bacteroidota</taxon>
        <taxon>Sphingobacteriia</taxon>
        <taxon>Sphingobacteriales</taxon>
        <taxon>Sphingobacteriaceae</taxon>
        <taxon>Mucilaginibacter</taxon>
    </lineage>
</organism>
<accession>A0A926NRZ3</accession>
<protein>
    <submittedName>
        <fullName evidence="2">Uncharacterized protein</fullName>
    </submittedName>
</protein>
<dbReference type="PROSITE" id="PS51257">
    <property type="entry name" value="PROKAR_LIPOPROTEIN"/>
    <property type="match status" value="1"/>
</dbReference>
<dbReference type="AlphaFoldDB" id="A0A926NRZ3"/>
<evidence type="ECO:0000313" key="2">
    <source>
        <dbReference type="EMBL" id="MBD1393562.1"/>
    </source>
</evidence>
<dbReference type="EMBL" id="JACWMX010000004">
    <property type="protein sequence ID" value="MBD1393562.1"/>
    <property type="molecule type" value="Genomic_DNA"/>
</dbReference>
<dbReference type="Proteomes" id="UP000619078">
    <property type="component" value="Unassembled WGS sequence"/>
</dbReference>
<evidence type="ECO:0000313" key="3">
    <source>
        <dbReference type="Proteomes" id="UP000619078"/>
    </source>
</evidence>